<evidence type="ECO:0000313" key="1">
    <source>
        <dbReference type="EMBL" id="KAJ8621442.1"/>
    </source>
</evidence>
<protein>
    <submittedName>
        <fullName evidence="1">Uncharacterized protein</fullName>
    </submittedName>
</protein>
<accession>A0ACC2KK91</accession>
<proteinExistence type="predicted"/>
<comment type="caution">
    <text evidence="1">The sequence shown here is derived from an EMBL/GenBank/DDBJ whole genome shotgun (WGS) entry which is preliminary data.</text>
</comment>
<organism evidence="1 2">
    <name type="scientific">Persea americana</name>
    <name type="common">Avocado</name>
    <dbReference type="NCBI Taxonomy" id="3435"/>
    <lineage>
        <taxon>Eukaryota</taxon>
        <taxon>Viridiplantae</taxon>
        <taxon>Streptophyta</taxon>
        <taxon>Embryophyta</taxon>
        <taxon>Tracheophyta</taxon>
        <taxon>Spermatophyta</taxon>
        <taxon>Magnoliopsida</taxon>
        <taxon>Magnoliidae</taxon>
        <taxon>Laurales</taxon>
        <taxon>Lauraceae</taxon>
        <taxon>Persea</taxon>
    </lineage>
</organism>
<dbReference type="EMBL" id="CM056817">
    <property type="protein sequence ID" value="KAJ8621442.1"/>
    <property type="molecule type" value="Genomic_DNA"/>
</dbReference>
<gene>
    <name evidence="1" type="ORF">MRB53_029971</name>
</gene>
<name>A0ACC2KK91_PERAE</name>
<reference evidence="1 2" key="1">
    <citation type="journal article" date="2022" name="Hortic Res">
        <title>A haplotype resolved chromosomal level avocado genome allows analysis of novel avocado genes.</title>
        <authorList>
            <person name="Nath O."/>
            <person name="Fletcher S.J."/>
            <person name="Hayward A."/>
            <person name="Shaw L.M."/>
            <person name="Masouleh A.K."/>
            <person name="Furtado A."/>
            <person name="Henry R.J."/>
            <person name="Mitter N."/>
        </authorList>
    </citation>
    <scope>NUCLEOTIDE SEQUENCE [LARGE SCALE GENOMIC DNA]</scope>
    <source>
        <strain evidence="2">cv. Hass</strain>
    </source>
</reference>
<evidence type="ECO:0000313" key="2">
    <source>
        <dbReference type="Proteomes" id="UP001234297"/>
    </source>
</evidence>
<dbReference type="Proteomes" id="UP001234297">
    <property type="component" value="Chromosome 9"/>
</dbReference>
<sequence>MHHHKLFSKTHGFLQILRIESQTPKSLYPISYFHYSKSTQTPDSKLNLALKEIEETQSLKLIEDEGEEGKESQIQRRLLSHSSSPSDSKVEIFHPWPEWVELMESLLKKDYFVGGAENGFHFSRGDMGLKESNRIRTGCLNFARDRFDLIRYFSRKDIRVIVGSGCPSLDRKVVNSGKRLRAHVGIDEGNVCSSCNLRGSCERAYVKAREDEGGRTVDVMRILLTYGLDPITGSVENEPCLNKTIKESVRRLLKEMTEFSTRELSSSPPKVPSKRIPFKPEYSNQHQLPKDQIDVPMKQGDWICPKCNFVNFARNIKCLRCEGVSQERLKNLREDRDHLPMKKGDWICDKCNFLNFAKNTRCLQCKEKPSMRQLGPGEWECVSCNYINFRRNMVCLKCDWKRPKASNSTDSFAQFRHESEDHHQSSRMTFVRNNNEVNSRHFLRSENQSRKEDTDFWSDDDSSSHGDYCEFEDFPILGGKSAVSRDPHERERWKDELSRRSKGVSGVRKRSDDSDLGPATFPRSFQFGDSDDDDEMEGWFRCETKIENREPCERV</sequence>
<keyword evidence="2" id="KW-1185">Reference proteome</keyword>